<dbReference type="InterPro" id="IPR020246">
    <property type="entry name" value="Uncharacterised_SCO3924"/>
</dbReference>
<reference evidence="2 3" key="1">
    <citation type="submission" date="2016-10" db="EMBL/GenBank/DDBJ databases">
        <title>Genome sequence of Streptomyces gilvigriseus MUSC 26.</title>
        <authorList>
            <person name="Lee L.-H."/>
            <person name="Ser H.-L."/>
        </authorList>
    </citation>
    <scope>NUCLEOTIDE SEQUENCE [LARGE SCALE GENOMIC DNA]</scope>
    <source>
        <strain evidence="2 3">MUSC 26</strain>
    </source>
</reference>
<accession>A0A1J7BIS6</accession>
<feature type="transmembrane region" description="Helical" evidence="1">
    <location>
        <begin position="12"/>
        <end position="32"/>
    </location>
</feature>
<keyword evidence="1" id="KW-0472">Membrane</keyword>
<dbReference type="STRING" id="1428644.BIV57_05645"/>
<dbReference type="Proteomes" id="UP000243342">
    <property type="component" value="Unassembled WGS sequence"/>
</dbReference>
<keyword evidence="3" id="KW-1185">Reference proteome</keyword>
<comment type="caution">
    <text evidence="2">The sequence shown here is derived from an EMBL/GenBank/DDBJ whole genome shotgun (WGS) entry which is preliminary data.</text>
</comment>
<keyword evidence="1" id="KW-0812">Transmembrane</keyword>
<dbReference type="Pfam" id="PF17260">
    <property type="entry name" value="DUF5326"/>
    <property type="match status" value="1"/>
</dbReference>
<evidence type="ECO:0000256" key="1">
    <source>
        <dbReference type="SAM" id="Phobius"/>
    </source>
</evidence>
<organism evidence="2 3">
    <name type="scientific">Mangrovactinospora gilvigrisea</name>
    <dbReference type="NCBI Taxonomy" id="1428644"/>
    <lineage>
        <taxon>Bacteria</taxon>
        <taxon>Bacillati</taxon>
        <taxon>Actinomycetota</taxon>
        <taxon>Actinomycetes</taxon>
        <taxon>Kitasatosporales</taxon>
        <taxon>Streptomycetaceae</taxon>
        <taxon>Mangrovactinospora</taxon>
    </lineage>
</organism>
<keyword evidence="1" id="KW-1133">Transmembrane helix</keyword>
<gene>
    <name evidence="2" type="ORF">BIV57_05645</name>
</gene>
<evidence type="ECO:0000313" key="3">
    <source>
        <dbReference type="Proteomes" id="UP000243342"/>
    </source>
</evidence>
<feature type="transmembrane region" description="Helical" evidence="1">
    <location>
        <begin position="38"/>
        <end position="56"/>
    </location>
</feature>
<evidence type="ECO:0000313" key="2">
    <source>
        <dbReference type="EMBL" id="OIV38485.1"/>
    </source>
</evidence>
<proteinExistence type="predicted"/>
<dbReference type="AlphaFoldDB" id="A0A1J7BIS6"/>
<dbReference type="EMBL" id="MLCF01000021">
    <property type="protein sequence ID" value="OIV38485.1"/>
    <property type="molecule type" value="Genomic_DNA"/>
</dbReference>
<sequence length="63" mass="6977">MKEAFSKLPAWAIGVIAILAVVFVGWLVMAVLGILFGLFFKILILAVVVGAAYLFFKFFTTRH</sequence>
<protein>
    <submittedName>
        <fullName evidence="2">Uncharacterized protein</fullName>
    </submittedName>
</protein>
<name>A0A1J7BIS6_9ACTN</name>